<keyword evidence="2 3" id="KW-0802">TPR repeat</keyword>
<dbReference type="SUPFAM" id="SSF48452">
    <property type="entry name" value="TPR-like"/>
    <property type="match status" value="1"/>
</dbReference>
<feature type="repeat" description="TPR" evidence="3">
    <location>
        <begin position="151"/>
        <end position="184"/>
    </location>
</feature>
<gene>
    <name evidence="4" type="ORF">DCF15_00925</name>
</gene>
<evidence type="ECO:0000256" key="3">
    <source>
        <dbReference type="PROSITE-ProRule" id="PRU00339"/>
    </source>
</evidence>
<dbReference type="InterPro" id="IPR013105">
    <property type="entry name" value="TPR_2"/>
</dbReference>
<proteinExistence type="predicted"/>
<dbReference type="SMART" id="SM00028">
    <property type="entry name" value="TPR"/>
    <property type="match status" value="5"/>
</dbReference>
<reference evidence="5" key="1">
    <citation type="submission" date="2018-04" db="EMBL/GenBank/DDBJ databases">
        <authorList>
            <person name="Cornet L."/>
        </authorList>
    </citation>
    <scope>NUCLEOTIDE SEQUENCE [LARGE SCALE GENOMIC DNA]</scope>
</reference>
<feature type="repeat" description="TPR" evidence="3">
    <location>
        <begin position="117"/>
        <end position="150"/>
    </location>
</feature>
<evidence type="ECO:0000256" key="2">
    <source>
        <dbReference type="ARBA" id="ARBA00022803"/>
    </source>
</evidence>
<dbReference type="Gene3D" id="1.25.40.10">
    <property type="entry name" value="Tetratricopeptide repeat domain"/>
    <property type="match status" value="2"/>
</dbReference>
<dbReference type="InterPro" id="IPR050498">
    <property type="entry name" value="Ycf3"/>
</dbReference>
<dbReference type="GO" id="GO:0009279">
    <property type="term" value="C:cell outer membrane"/>
    <property type="evidence" value="ECO:0007669"/>
    <property type="project" value="TreeGrafter"/>
</dbReference>
<dbReference type="PANTHER" id="PTHR44858">
    <property type="entry name" value="TETRATRICOPEPTIDE REPEAT PROTEIN 6"/>
    <property type="match status" value="1"/>
</dbReference>
<evidence type="ECO:0000256" key="1">
    <source>
        <dbReference type="ARBA" id="ARBA00022737"/>
    </source>
</evidence>
<dbReference type="AlphaFoldDB" id="A0A2W4XUA4"/>
<dbReference type="Pfam" id="PF13432">
    <property type="entry name" value="TPR_16"/>
    <property type="match status" value="2"/>
</dbReference>
<dbReference type="InterPro" id="IPR011990">
    <property type="entry name" value="TPR-like_helical_dom_sf"/>
</dbReference>
<protein>
    <submittedName>
        <fullName evidence="4">Uncharacterized protein</fullName>
    </submittedName>
</protein>
<accession>A0A2W4XUA4</accession>
<comment type="caution">
    <text evidence="4">The sequence shown here is derived from an EMBL/GenBank/DDBJ whole genome shotgun (WGS) entry which is preliminary data.</text>
</comment>
<organism evidence="4 5">
    <name type="scientific">Phormidesmis priestleyi</name>
    <dbReference type="NCBI Taxonomy" id="268141"/>
    <lineage>
        <taxon>Bacteria</taxon>
        <taxon>Bacillati</taxon>
        <taxon>Cyanobacteriota</taxon>
        <taxon>Cyanophyceae</taxon>
        <taxon>Leptolyngbyales</taxon>
        <taxon>Leptolyngbyaceae</taxon>
        <taxon>Phormidesmis</taxon>
    </lineage>
</organism>
<dbReference type="Proteomes" id="UP000249794">
    <property type="component" value="Unassembled WGS sequence"/>
</dbReference>
<evidence type="ECO:0000313" key="4">
    <source>
        <dbReference type="EMBL" id="PZO61150.1"/>
    </source>
</evidence>
<dbReference type="PROSITE" id="PS50005">
    <property type="entry name" value="TPR"/>
    <property type="match status" value="2"/>
</dbReference>
<sequence>MTSSLTRHLNQRLGKLGSDKAIAATASLGYLPMQFLEPISSEPARSQPALVGDRCDLVSIGTSSKLGHGDRRRLDWLSDTEANLLLSRMVRLEAKKKNYSAAIQLLTQLIAYEPNEAEHYTNRGLMHYNARQWAQALADYNQAIYLNPELDKAYSNRANLHAAKKNWQAAIADYDQAVDLSPLNIRARLNQAITFREMSDYEEALVCLDIAIFFKPESATLYAERGRTYHLQGDWNCAAADYTRALEFALLPRQNDLNDPTQITRRVIQWMNSFS</sequence>
<dbReference type="InterPro" id="IPR019734">
    <property type="entry name" value="TPR_rpt"/>
</dbReference>
<reference evidence="4 5" key="2">
    <citation type="submission" date="2018-06" db="EMBL/GenBank/DDBJ databases">
        <title>Metagenomic assembly of (sub)arctic Cyanobacteria and their associated microbiome from non-axenic cultures.</title>
        <authorList>
            <person name="Baurain D."/>
        </authorList>
    </citation>
    <scope>NUCLEOTIDE SEQUENCE [LARGE SCALE GENOMIC DNA]</scope>
    <source>
        <strain evidence="4">ULC027bin1</strain>
    </source>
</reference>
<dbReference type="GO" id="GO:0046813">
    <property type="term" value="P:receptor-mediated virion attachment to host cell"/>
    <property type="evidence" value="ECO:0007669"/>
    <property type="project" value="TreeGrafter"/>
</dbReference>
<evidence type="ECO:0000313" key="5">
    <source>
        <dbReference type="Proteomes" id="UP000249794"/>
    </source>
</evidence>
<dbReference type="EMBL" id="QBMP01000004">
    <property type="protein sequence ID" value="PZO61150.1"/>
    <property type="molecule type" value="Genomic_DNA"/>
</dbReference>
<keyword evidence="1" id="KW-0677">Repeat</keyword>
<dbReference type="Pfam" id="PF07719">
    <property type="entry name" value="TPR_2"/>
    <property type="match status" value="1"/>
</dbReference>
<name>A0A2W4XUA4_9CYAN</name>
<dbReference type="PANTHER" id="PTHR44858:SF1">
    <property type="entry name" value="UDP-N-ACETYLGLUCOSAMINE--PEPTIDE N-ACETYLGLUCOSAMINYLTRANSFERASE SPINDLY-RELATED"/>
    <property type="match status" value="1"/>
</dbReference>